<dbReference type="Pfam" id="PF00078">
    <property type="entry name" value="RVT_1"/>
    <property type="match status" value="1"/>
</dbReference>
<protein>
    <submittedName>
        <fullName evidence="2">RNA-directed DNA polymerase</fullName>
    </submittedName>
</protein>
<keyword evidence="2" id="KW-0695">RNA-directed DNA polymerase</keyword>
<dbReference type="SUPFAM" id="SSF56672">
    <property type="entry name" value="DNA/RNA polymerases"/>
    <property type="match status" value="1"/>
</dbReference>
<dbReference type="STRING" id="906689.A0A2I0VZX7"/>
<dbReference type="InterPro" id="IPR043128">
    <property type="entry name" value="Rev_trsase/Diguanyl_cyclase"/>
</dbReference>
<dbReference type="CDD" id="cd01647">
    <property type="entry name" value="RT_LTR"/>
    <property type="match status" value="1"/>
</dbReference>
<dbReference type="InterPro" id="IPR000477">
    <property type="entry name" value="RT_dom"/>
</dbReference>
<reference evidence="2 3" key="2">
    <citation type="journal article" date="2017" name="Nature">
        <title>The Apostasia genome and the evolution of orchids.</title>
        <authorList>
            <person name="Zhang G.Q."/>
            <person name="Liu K.W."/>
            <person name="Li Z."/>
            <person name="Lohaus R."/>
            <person name="Hsiao Y.Y."/>
            <person name="Niu S.C."/>
            <person name="Wang J.Y."/>
            <person name="Lin Y.C."/>
            <person name="Xu Q."/>
            <person name="Chen L.J."/>
            <person name="Yoshida K."/>
            <person name="Fujiwara S."/>
            <person name="Wang Z.W."/>
            <person name="Zhang Y.Q."/>
            <person name="Mitsuda N."/>
            <person name="Wang M."/>
            <person name="Liu G.H."/>
            <person name="Pecoraro L."/>
            <person name="Huang H.X."/>
            <person name="Xiao X.J."/>
            <person name="Lin M."/>
            <person name="Wu X.Y."/>
            <person name="Wu W.L."/>
            <person name="Chen Y.Y."/>
            <person name="Chang S.B."/>
            <person name="Sakamoto S."/>
            <person name="Ohme-Takagi M."/>
            <person name="Yagi M."/>
            <person name="Zeng S.J."/>
            <person name="Shen C.Y."/>
            <person name="Yeh C.M."/>
            <person name="Luo Y.B."/>
            <person name="Tsai W.C."/>
            <person name="Van de Peer Y."/>
            <person name="Liu Z.J."/>
        </authorList>
    </citation>
    <scope>NUCLEOTIDE SEQUENCE [LARGE SCALE GENOMIC DNA]</scope>
    <source>
        <tissue evidence="2">The whole plant</tissue>
    </source>
</reference>
<accession>A0A2I0VZX7</accession>
<evidence type="ECO:0000259" key="1">
    <source>
        <dbReference type="PROSITE" id="PS50878"/>
    </source>
</evidence>
<dbReference type="Gene3D" id="3.30.70.270">
    <property type="match status" value="1"/>
</dbReference>
<dbReference type="Proteomes" id="UP000233837">
    <property type="component" value="Unassembled WGS sequence"/>
</dbReference>
<keyword evidence="3" id="KW-1185">Reference proteome</keyword>
<dbReference type="InterPro" id="IPR043502">
    <property type="entry name" value="DNA/RNA_pol_sf"/>
</dbReference>
<evidence type="ECO:0000313" key="3">
    <source>
        <dbReference type="Proteomes" id="UP000233837"/>
    </source>
</evidence>
<evidence type="ECO:0000313" key="2">
    <source>
        <dbReference type="EMBL" id="PKU68960.1"/>
    </source>
</evidence>
<feature type="domain" description="Reverse transcriptase" evidence="1">
    <location>
        <begin position="111"/>
        <end position="290"/>
    </location>
</feature>
<dbReference type="PANTHER" id="PTHR24559">
    <property type="entry name" value="TRANSPOSON TY3-I GAG-POL POLYPROTEIN"/>
    <property type="match status" value="1"/>
</dbReference>
<gene>
    <name evidence="2" type="ORF">MA16_Dca002228</name>
</gene>
<keyword evidence="2" id="KW-0548">Nucleotidyltransferase</keyword>
<dbReference type="GO" id="GO:0003964">
    <property type="term" value="F:RNA-directed DNA polymerase activity"/>
    <property type="evidence" value="ECO:0007669"/>
    <property type="project" value="UniProtKB-KW"/>
</dbReference>
<proteinExistence type="predicted"/>
<dbReference type="PANTHER" id="PTHR24559:SF444">
    <property type="entry name" value="REVERSE TRANSCRIPTASE DOMAIN-CONTAINING PROTEIN"/>
    <property type="match status" value="1"/>
</dbReference>
<dbReference type="Gene3D" id="3.10.10.10">
    <property type="entry name" value="HIV Type 1 Reverse Transcriptase, subunit A, domain 1"/>
    <property type="match status" value="1"/>
</dbReference>
<name>A0A2I0VZX7_9ASPA</name>
<keyword evidence="2" id="KW-0808">Transferase</keyword>
<organism evidence="2 3">
    <name type="scientific">Dendrobium catenatum</name>
    <dbReference type="NCBI Taxonomy" id="906689"/>
    <lineage>
        <taxon>Eukaryota</taxon>
        <taxon>Viridiplantae</taxon>
        <taxon>Streptophyta</taxon>
        <taxon>Embryophyta</taxon>
        <taxon>Tracheophyta</taxon>
        <taxon>Spermatophyta</taxon>
        <taxon>Magnoliopsida</taxon>
        <taxon>Liliopsida</taxon>
        <taxon>Asparagales</taxon>
        <taxon>Orchidaceae</taxon>
        <taxon>Epidendroideae</taxon>
        <taxon>Malaxideae</taxon>
        <taxon>Dendrobiinae</taxon>
        <taxon>Dendrobium</taxon>
    </lineage>
</organism>
<dbReference type="InterPro" id="IPR053134">
    <property type="entry name" value="RNA-dir_DNA_polymerase"/>
</dbReference>
<dbReference type="EMBL" id="KZ503041">
    <property type="protein sequence ID" value="PKU68960.1"/>
    <property type="molecule type" value="Genomic_DNA"/>
</dbReference>
<dbReference type="AlphaFoldDB" id="A0A2I0VZX7"/>
<sequence>MPEKEKFKFQGDRGVTAVIVSSLKAFQILKKGYEGFLAYVKEEEEERELKDIPIIQEFLEVFADDLSGLPPNRKIDFSIELVAGAEPVAKAPYRMAIKELKELNEQLQELLEKGFIRPSTSPWGAPVLFVKKKDGSLRFCIDYRELNKLTVKNKYPLPRIDDLFDQLEDASVFSKIDLRSGYHQLKIRKEDVAKTAFSTRYEHFEFTVMPFGLTNAPAVFMDLMNRIFKSSLELFVIVFIDDILVYSPDERMHTNHLRSVLHILKDNDLYAKFSKCEFWLKSEIFWACDL</sequence>
<dbReference type="PROSITE" id="PS50878">
    <property type="entry name" value="RT_POL"/>
    <property type="match status" value="1"/>
</dbReference>
<reference evidence="2 3" key="1">
    <citation type="journal article" date="2016" name="Sci. Rep.">
        <title>The Dendrobium catenatum Lindl. genome sequence provides insights into polysaccharide synthase, floral development and adaptive evolution.</title>
        <authorList>
            <person name="Zhang G.Q."/>
            <person name="Xu Q."/>
            <person name="Bian C."/>
            <person name="Tsai W.C."/>
            <person name="Yeh C.M."/>
            <person name="Liu K.W."/>
            <person name="Yoshida K."/>
            <person name="Zhang L.S."/>
            <person name="Chang S.B."/>
            <person name="Chen F."/>
            <person name="Shi Y."/>
            <person name="Su Y.Y."/>
            <person name="Zhang Y.Q."/>
            <person name="Chen L.J."/>
            <person name="Yin Y."/>
            <person name="Lin M."/>
            <person name="Huang H."/>
            <person name="Deng H."/>
            <person name="Wang Z.W."/>
            <person name="Zhu S.L."/>
            <person name="Zhao X."/>
            <person name="Deng C."/>
            <person name="Niu S.C."/>
            <person name="Huang J."/>
            <person name="Wang M."/>
            <person name="Liu G.H."/>
            <person name="Yang H.J."/>
            <person name="Xiao X.J."/>
            <person name="Hsiao Y.Y."/>
            <person name="Wu W.L."/>
            <person name="Chen Y.Y."/>
            <person name="Mitsuda N."/>
            <person name="Ohme-Takagi M."/>
            <person name="Luo Y.B."/>
            <person name="Van de Peer Y."/>
            <person name="Liu Z.J."/>
        </authorList>
    </citation>
    <scope>NUCLEOTIDE SEQUENCE [LARGE SCALE GENOMIC DNA]</scope>
    <source>
        <tissue evidence="2">The whole plant</tissue>
    </source>
</reference>